<reference evidence="1 2" key="1">
    <citation type="journal article" date="2021" name="Astrobiology">
        <title>Bacterial Cellulose Retains Robustness but Its Synthesis Declines After Exposure to a Mars-Like Environment Simulated Outside the International Space Station.</title>
        <authorList>
            <person name="Orlovska I."/>
            <person name="Podolich O."/>
            <person name="Kukharenko O."/>
            <person name="Zaets I."/>
            <person name="Reva O."/>
            <person name="Khirunenko L."/>
            <person name="Zmejkoski D."/>
            <person name="Rogalsky S."/>
            <person name="Barh D."/>
            <person name="Tiwari S."/>
            <person name="Kumavath R."/>
            <person name="Goes-Neto A."/>
            <person name="Azevedo V."/>
            <person name="Brenig B."/>
            <person name="Ghosh P."/>
            <person name="de Vera J.P."/>
            <person name="Kozyrovska N."/>
        </authorList>
    </citation>
    <scope>NUCLEOTIDE SEQUENCE [LARGE SCALE GENOMIC DNA]</scope>
    <source>
        <strain evidence="1 2">IMBG 311</strain>
    </source>
</reference>
<protein>
    <submittedName>
        <fullName evidence="1">Transposase</fullName>
    </submittedName>
</protein>
<keyword evidence="2" id="KW-1185">Reference proteome</keyword>
<comment type="caution">
    <text evidence="1">The sequence shown here is derived from an EMBL/GenBank/DDBJ whole genome shotgun (WGS) entry which is preliminary data.</text>
</comment>
<dbReference type="EMBL" id="JABLUU010000003">
    <property type="protein sequence ID" value="MBT0674657.1"/>
    <property type="molecule type" value="Genomic_DNA"/>
</dbReference>
<evidence type="ECO:0000313" key="2">
    <source>
        <dbReference type="Proteomes" id="UP001519538"/>
    </source>
</evidence>
<organism evidence="1 2">
    <name type="scientific">Komagataeibacter oboediens</name>
    <dbReference type="NCBI Taxonomy" id="65958"/>
    <lineage>
        <taxon>Bacteria</taxon>
        <taxon>Pseudomonadati</taxon>
        <taxon>Pseudomonadota</taxon>
        <taxon>Alphaproteobacteria</taxon>
        <taxon>Acetobacterales</taxon>
        <taxon>Acetobacteraceae</taxon>
        <taxon>Komagataeibacter</taxon>
    </lineage>
</organism>
<evidence type="ECO:0000313" key="1">
    <source>
        <dbReference type="EMBL" id="MBT0674657.1"/>
    </source>
</evidence>
<dbReference type="Proteomes" id="UP001519538">
    <property type="component" value="Unassembled WGS sequence"/>
</dbReference>
<dbReference type="RefSeq" id="WP_214164435.1">
    <property type="nucleotide sequence ID" value="NZ_JABLUU010000003.1"/>
</dbReference>
<dbReference type="InterPro" id="IPR002514">
    <property type="entry name" value="Transposase_8"/>
</dbReference>
<accession>A0ABS5SK87</accession>
<proteinExistence type="predicted"/>
<sequence length="39" mass="4618">MSSRFTEEQINSIVEEQESRLKNSDVCRKHEISDTIFCK</sequence>
<name>A0ABS5SK87_9PROT</name>
<gene>
    <name evidence="1" type="ORF">HNO79_04490</name>
</gene>
<dbReference type="Pfam" id="PF01527">
    <property type="entry name" value="HTH_Tnp_1"/>
    <property type="match status" value="1"/>
</dbReference>
<dbReference type="GeneID" id="97143780"/>